<reference evidence="2 3" key="1">
    <citation type="submission" date="2021-01" db="EMBL/GenBank/DDBJ databases">
        <title>Whole genome shotgun sequence of Actinoplanes couchii NBRC 106145.</title>
        <authorList>
            <person name="Komaki H."/>
            <person name="Tamura T."/>
        </authorList>
    </citation>
    <scope>NUCLEOTIDE SEQUENCE [LARGE SCALE GENOMIC DNA]</scope>
    <source>
        <strain evidence="2 3">NBRC 106145</strain>
    </source>
</reference>
<name>A0ABQ3XK87_9ACTN</name>
<keyword evidence="3" id="KW-1185">Reference proteome</keyword>
<feature type="region of interest" description="Disordered" evidence="1">
    <location>
        <begin position="56"/>
        <end position="80"/>
    </location>
</feature>
<protein>
    <submittedName>
        <fullName evidence="2">Uncharacterized protein</fullName>
    </submittedName>
</protein>
<evidence type="ECO:0000256" key="1">
    <source>
        <dbReference type="SAM" id="MobiDB-lite"/>
    </source>
</evidence>
<evidence type="ECO:0000313" key="3">
    <source>
        <dbReference type="Proteomes" id="UP000612282"/>
    </source>
</evidence>
<dbReference type="Proteomes" id="UP000612282">
    <property type="component" value="Unassembled WGS sequence"/>
</dbReference>
<proteinExistence type="predicted"/>
<dbReference type="EMBL" id="BOMG01000092">
    <property type="protein sequence ID" value="GID58903.1"/>
    <property type="molecule type" value="Genomic_DNA"/>
</dbReference>
<evidence type="ECO:0000313" key="2">
    <source>
        <dbReference type="EMBL" id="GID58903.1"/>
    </source>
</evidence>
<sequence>MKSTKMWNQEHMSELLDDGYAGVTERTPIELFNAGQHAFPGMFEQIFRSPEFHSPGKILTVSESAPTPPRGPGRPEARPV</sequence>
<comment type="caution">
    <text evidence="2">The sequence shown here is derived from an EMBL/GenBank/DDBJ whole genome shotgun (WGS) entry which is preliminary data.</text>
</comment>
<accession>A0ABQ3XK87</accession>
<gene>
    <name evidence="2" type="ORF">Aco03nite_073070</name>
</gene>
<organism evidence="2 3">
    <name type="scientific">Actinoplanes couchii</name>
    <dbReference type="NCBI Taxonomy" id="403638"/>
    <lineage>
        <taxon>Bacteria</taxon>
        <taxon>Bacillati</taxon>
        <taxon>Actinomycetota</taxon>
        <taxon>Actinomycetes</taxon>
        <taxon>Micromonosporales</taxon>
        <taxon>Micromonosporaceae</taxon>
        <taxon>Actinoplanes</taxon>
    </lineage>
</organism>